<accession>A0A0D3CFA3</accession>
<name>A0A0D3CFA3_BRAOL</name>
<dbReference type="HOGENOM" id="CLU_2362661_0_0_1"/>
<dbReference type="Gramene" id="Bo5g069350.1">
    <property type="protein sequence ID" value="Bo5g069350.1"/>
    <property type="gene ID" value="Bo5g069350"/>
</dbReference>
<dbReference type="Proteomes" id="UP000032141">
    <property type="component" value="Chromosome C5"/>
</dbReference>
<evidence type="ECO:0000313" key="1">
    <source>
        <dbReference type="EnsemblPlants" id="Bo5g069350.1"/>
    </source>
</evidence>
<keyword evidence="2" id="KW-1185">Reference proteome</keyword>
<protein>
    <submittedName>
        <fullName evidence="1">Uncharacterized protein</fullName>
    </submittedName>
</protein>
<evidence type="ECO:0000313" key="2">
    <source>
        <dbReference type="Proteomes" id="UP000032141"/>
    </source>
</evidence>
<dbReference type="EnsemblPlants" id="Bo5g069350.1">
    <property type="protein sequence ID" value="Bo5g069350.1"/>
    <property type="gene ID" value="Bo5g069350"/>
</dbReference>
<reference evidence="1" key="2">
    <citation type="submission" date="2015-03" db="UniProtKB">
        <authorList>
            <consortium name="EnsemblPlants"/>
        </authorList>
    </citation>
    <scope>IDENTIFICATION</scope>
</reference>
<reference evidence="1 2" key="1">
    <citation type="journal article" date="2014" name="Genome Biol.">
        <title>Transcriptome and methylome profiling reveals relics of genome dominance in the mesopolyploid Brassica oleracea.</title>
        <authorList>
            <person name="Parkin I.A."/>
            <person name="Koh C."/>
            <person name="Tang H."/>
            <person name="Robinson S.J."/>
            <person name="Kagale S."/>
            <person name="Clarke W.E."/>
            <person name="Town C.D."/>
            <person name="Nixon J."/>
            <person name="Krishnakumar V."/>
            <person name="Bidwell S.L."/>
            <person name="Denoeud F."/>
            <person name="Belcram H."/>
            <person name="Links M.G."/>
            <person name="Just J."/>
            <person name="Clarke C."/>
            <person name="Bender T."/>
            <person name="Huebert T."/>
            <person name="Mason A.S."/>
            <person name="Pires J.C."/>
            <person name="Barker G."/>
            <person name="Moore J."/>
            <person name="Walley P.G."/>
            <person name="Manoli S."/>
            <person name="Batley J."/>
            <person name="Edwards D."/>
            <person name="Nelson M.N."/>
            <person name="Wang X."/>
            <person name="Paterson A.H."/>
            <person name="King G."/>
            <person name="Bancroft I."/>
            <person name="Chalhoub B."/>
            <person name="Sharpe A.G."/>
        </authorList>
    </citation>
    <scope>NUCLEOTIDE SEQUENCE</scope>
    <source>
        <strain evidence="1 2">cv. TO1000</strain>
    </source>
</reference>
<dbReference type="AlphaFoldDB" id="A0A0D3CFA3"/>
<organism evidence="1 2">
    <name type="scientific">Brassica oleracea var. oleracea</name>
    <dbReference type="NCBI Taxonomy" id="109376"/>
    <lineage>
        <taxon>Eukaryota</taxon>
        <taxon>Viridiplantae</taxon>
        <taxon>Streptophyta</taxon>
        <taxon>Embryophyta</taxon>
        <taxon>Tracheophyta</taxon>
        <taxon>Spermatophyta</taxon>
        <taxon>Magnoliopsida</taxon>
        <taxon>eudicotyledons</taxon>
        <taxon>Gunneridae</taxon>
        <taxon>Pentapetalae</taxon>
        <taxon>rosids</taxon>
        <taxon>malvids</taxon>
        <taxon>Brassicales</taxon>
        <taxon>Brassicaceae</taxon>
        <taxon>Brassiceae</taxon>
        <taxon>Brassica</taxon>
    </lineage>
</organism>
<proteinExistence type="predicted"/>
<sequence>MHSIIRLHHSSEKQRDFIACSRKGHSTLSKALERSILIAMCSREHLLLELSACRSSYATRMLAEISLSSTNAACVSVITSGKTHFKRLLRSFDIIL</sequence>